<dbReference type="Gene3D" id="2.170.140.10">
    <property type="entry name" value="Chitin binding domain"/>
    <property type="match status" value="2"/>
</dbReference>
<keyword evidence="2" id="KW-0732">Signal</keyword>
<evidence type="ECO:0000256" key="5">
    <source>
        <dbReference type="ARBA" id="ARBA00023180"/>
    </source>
</evidence>
<evidence type="ECO:0000256" key="1">
    <source>
        <dbReference type="ARBA" id="ARBA00022669"/>
    </source>
</evidence>
<dbReference type="GO" id="GO:0005576">
    <property type="term" value="C:extracellular region"/>
    <property type="evidence" value="ECO:0007669"/>
    <property type="project" value="InterPro"/>
</dbReference>
<feature type="compositionally biased region" description="Pro residues" evidence="6">
    <location>
        <begin position="298"/>
        <end position="313"/>
    </location>
</feature>
<proteinExistence type="predicted"/>
<keyword evidence="3" id="KW-0677">Repeat</keyword>
<evidence type="ECO:0000259" key="7">
    <source>
        <dbReference type="PROSITE" id="PS50940"/>
    </source>
</evidence>
<dbReference type="InterPro" id="IPR051940">
    <property type="entry name" value="Chitin_bind-dev_reg"/>
</dbReference>
<dbReference type="EnsemblMetazoa" id="ACOM039750-RA">
    <property type="protein sequence ID" value="ACOM039750-PA.1"/>
    <property type="gene ID" value="ACOM039750"/>
</dbReference>
<dbReference type="SUPFAM" id="SSF57625">
    <property type="entry name" value="Invertebrate chitin-binding proteins"/>
    <property type="match status" value="2"/>
</dbReference>
<feature type="compositionally biased region" description="Low complexity" evidence="6">
    <location>
        <begin position="160"/>
        <end position="198"/>
    </location>
</feature>
<evidence type="ECO:0000256" key="2">
    <source>
        <dbReference type="ARBA" id="ARBA00022729"/>
    </source>
</evidence>
<dbReference type="Pfam" id="PF01607">
    <property type="entry name" value="CBM_14"/>
    <property type="match status" value="2"/>
</dbReference>
<feature type="compositionally biased region" description="Polar residues" evidence="6">
    <location>
        <begin position="377"/>
        <end position="386"/>
    </location>
</feature>
<dbReference type="VEuPathDB" id="VectorBase:ACON2_043043"/>
<evidence type="ECO:0000256" key="6">
    <source>
        <dbReference type="SAM" id="MobiDB-lite"/>
    </source>
</evidence>
<dbReference type="Proteomes" id="UP000075882">
    <property type="component" value="Unassembled WGS sequence"/>
</dbReference>
<feature type="compositionally biased region" description="Low complexity" evidence="6">
    <location>
        <begin position="207"/>
        <end position="232"/>
    </location>
</feature>
<keyword evidence="5" id="KW-0325">Glycoprotein</keyword>
<dbReference type="SMART" id="SM00494">
    <property type="entry name" value="ChtBD2"/>
    <property type="match status" value="2"/>
</dbReference>
<keyword evidence="1" id="KW-0147">Chitin-binding</keyword>
<keyword evidence="4" id="KW-1015">Disulfide bond</keyword>
<feature type="domain" description="Chitin-binding type-2" evidence="7">
    <location>
        <begin position="60"/>
        <end position="119"/>
    </location>
</feature>
<dbReference type="PANTHER" id="PTHR23301:SF0">
    <property type="entry name" value="CHITIN-BINDING TYPE-2 DOMAIN-CONTAINING PROTEIN-RELATED"/>
    <property type="match status" value="1"/>
</dbReference>
<feature type="compositionally biased region" description="Low complexity" evidence="6">
    <location>
        <begin position="273"/>
        <end position="297"/>
    </location>
</feature>
<organism evidence="8">
    <name type="scientific">Anopheles coluzzii</name>
    <name type="common">African malaria mosquito</name>
    <dbReference type="NCBI Taxonomy" id="1518534"/>
    <lineage>
        <taxon>Eukaryota</taxon>
        <taxon>Metazoa</taxon>
        <taxon>Ecdysozoa</taxon>
        <taxon>Arthropoda</taxon>
        <taxon>Hexapoda</taxon>
        <taxon>Insecta</taxon>
        <taxon>Pterygota</taxon>
        <taxon>Neoptera</taxon>
        <taxon>Endopterygota</taxon>
        <taxon>Diptera</taxon>
        <taxon>Nematocera</taxon>
        <taxon>Culicoidea</taxon>
        <taxon>Culicidae</taxon>
        <taxon>Anophelinae</taxon>
        <taxon>Anopheles</taxon>
    </lineage>
</organism>
<evidence type="ECO:0000256" key="3">
    <source>
        <dbReference type="ARBA" id="ARBA00022737"/>
    </source>
</evidence>
<dbReference type="InterPro" id="IPR002557">
    <property type="entry name" value="Chitin-bd_dom"/>
</dbReference>
<accession>A0A8W7PY87</accession>
<dbReference type="PROSITE" id="PS50940">
    <property type="entry name" value="CHIT_BIND_II"/>
    <property type="match status" value="2"/>
</dbReference>
<dbReference type="InterPro" id="IPR036508">
    <property type="entry name" value="Chitin-bd_dom_sf"/>
</dbReference>
<feature type="domain" description="Chitin-binding type-2" evidence="7">
    <location>
        <begin position="309"/>
        <end position="366"/>
    </location>
</feature>
<evidence type="ECO:0000256" key="4">
    <source>
        <dbReference type="ARBA" id="ARBA00023157"/>
    </source>
</evidence>
<evidence type="ECO:0000313" key="8">
    <source>
        <dbReference type="EnsemblMetazoa" id="ACOM039750-PA.1"/>
    </source>
</evidence>
<dbReference type="AlphaFoldDB" id="A0A8W7PY87"/>
<dbReference type="GO" id="GO:0008061">
    <property type="term" value="F:chitin binding"/>
    <property type="evidence" value="ECO:0007669"/>
    <property type="project" value="UniProtKB-KW"/>
</dbReference>
<protein>
    <recommendedName>
        <fullName evidence="7">Chitin-binding type-2 domain-containing protein</fullName>
    </recommendedName>
</protein>
<sequence length="396" mass="43244">LEHQYWAQEWISESVVLKVTSSKQPTTASMIAAAMKYVALGLVLLAVSARAEPGEVIPNHPNCPEMQGPLPHYFIHPTNCSRFYECHMKDAWEYECPAGLHFNVAIDVCDFPVNAKCEPQLPGDQTTTTLRPTTTTLRPTTTTTTDWITTTTTEATTTTKFPTTTTTSAPTTPSQWTDPTITTTTPVWTDPTTTTTRSPEPPPPPTTTTTVWTDPTATTTTPAPTTTTTWSDLPPPPPTTTTTVWIDPTATTTTHAPTTTTTWSDLPPPPPTTTTTTVWTDPTTTTTTDYTTAYPPTTSEPPSTPHPTDPHCPPPGATLPNYWAHGTDCSRYYGCLEGCVKEFKCPDGLYWNDQQKRCDSYSSSQCGCPDIPPAPNMWQSTTSTSPPLKAWPYPKP</sequence>
<reference evidence="8" key="1">
    <citation type="submission" date="2022-08" db="UniProtKB">
        <authorList>
            <consortium name="EnsemblMetazoa"/>
        </authorList>
    </citation>
    <scope>IDENTIFICATION</scope>
</reference>
<name>A0A8W7PY87_ANOCL</name>
<dbReference type="PANTHER" id="PTHR23301">
    <property type="entry name" value="CHITIN BINDING PERITROPHIN-A"/>
    <property type="match status" value="1"/>
</dbReference>
<feature type="region of interest" description="Disordered" evidence="6">
    <location>
        <begin position="160"/>
        <end position="313"/>
    </location>
</feature>
<feature type="compositionally biased region" description="Low complexity" evidence="6">
    <location>
        <begin position="240"/>
        <end position="265"/>
    </location>
</feature>
<feature type="region of interest" description="Disordered" evidence="6">
    <location>
        <begin position="377"/>
        <end position="396"/>
    </location>
</feature>